<accession>A0ABN8NHI5</accession>
<dbReference type="InterPro" id="IPR043502">
    <property type="entry name" value="DNA/RNA_pol_sf"/>
</dbReference>
<comment type="caution">
    <text evidence="2">The sequence shown here is derived from an EMBL/GenBank/DDBJ whole genome shotgun (WGS) entry which is preliminary data.</text>
</comment>
<evidence type="ECO:0000256" key="1">
    <source>
        <dbReference type="SAM" id="MobiDB-lite"/>
    </source>
</evidence>
<keyword evidence="3" id="KW-1185">Reference proteome</keyword>
<evidence type="ECO:0000313" key="3">
    <source>
        <dbReference type="Proteomes" id="UP001159405"/>
    </source>
</evidence>
<evidence type="ECO:0008006" key="4">
    <source>
        <dbReference type="Google" id="ProtNLM"/>
    </source>
</evidence>
<organism evidence="2 3">
    <name type="scientific">Porites lobata</name>
    <dbReference type="NCBI Taxonomy" id="104759"/>
    <lineage>
        <taxon>Eukaryota</taxon>
        <taxon>Metazoa</taxon>
        <taxon>Cnidaria</taxon>
        <taxon>Anthozoa</taxon>
        <taxon>Hexacorallia</taxon>
        <taxon>Scleractinia</taxon>
        <taxon>Fungiina</taxon>
        <taxon>Poritidae</taxon>
        <taxon>Porites</taxon>
    </lineage>
</organism>
<reference evidence="2 3" key="1">
    <citation type="submission" date="2022-05" db="EMBL/GenBank/DDBJ databases">
        <authorList>
            <consortium name="Genoscope - CEA"/>
            <person name="William W."/>
        </authorList>
    </citation>
    <scope>NUCLEOTIDE SEQUENCE [LARGE SCALE GENOMIC DNA]</scope>
</reference>
<dbReference type="Proteomes" id="UP001159405">
    <property type="component" value="Unassembled WGS sequence"/>
</dbReference>
<sequence length="86" mass="9531">LGKFIPNLAAKTQDLRALVKKNAEFVWEETHTKILEALKAELLRKEGASVPVETPDTKVTASPPKQRPETSIKQKPDNPPDSVRTS</sequence>
<feature type="compositionally biased region" description="Basic and acidic residues" evidence="1">
    <location>
        <begin position="66"/>
        <end position="78"/>
    </location>
</feature>
<dbReference type="SUPFAM" id="SSF56672">
    <property type="entry name" value="DNA/RNA polymerases"/>
    <property type="match status" value="1"/>
</dbReference>
<gene>
    <name evidence="2" type="ORF">PLOB_00016848</name>
</gene>
<proteinExistence type="predicted"/>
<name>A0ABN8NHI5_9CNID</name>
<feature type="region of interest" description="Disordered" evidence="1">
    <location>
        <begin position="46"/>
        <end position="86"/>
    </location>
</feature>
<dbReference type="EMBL" id="CALNXK010000020">
    <property type="protein sequence ID" value="CAH3107739.1"/>
    <property type="molecule type" value="Genomic_DNA"/>
</dbReference>
<evidence type="ECO:0000313" key="2">
    <source>
        <dbReference type="EMBL" id="CAH3107739.1"/>
    </source>
</evidence>
<dbReference type="Gene3D" id="3.30.70.270">
    <property type="match status" value="1"/>
</dbReference>
<dbReference type="InterPro" id="IPR043128">
    <property type="entry name" value="Rev_trsase/Diguanyl_cyclase"/>
</dbReference>
<feature type="non-terminal residue" evidence="2">
    <location>
        <position position="1"/>
    </location>
</feature>
<protein>
    <recommendedName>
        <fullName evidence="4">Reverse transcriptase domain-containing protein</fullName>
    </recommendedName>
</protein>